<sequence>MANTRDEREANESRSQEARRLLNEALRIEMRLKIMLNIERVKLRQVLEWASANLQDFIFEKFSFGLKEWERILEELEKKAKKEEIDARERTERKEMIEQVYNTVLREFREKQKEERYRLYRQRRLV</sequence>
<proteinExistence type="predicted"/>
<accession>A0A9P6GUE2</accession>
<evidence type="ECO:0000256" key="1">
    <source>
        <dbReference type="SAM" id="Coils"/>
    </source>
</evidence>
<dbReference type="Proteomes" id="UP000740883">
    <property type="component" value="Unassembled WGS sequence"/>
</dbReference>
<dbReference type="EMBL" id="SBJO01001615">
    <property type="protein sequence ID" value="KAF9742982.1"/>
    <property type="molecule type" value="Genomic_DNA"/>
</dbReference>
<protein>
    <submittedName>
        <fullName evidence="2">Uncharacterized protein</fullName>
    </submittedName>
</protein>
<gene>
    <name evidence="2" type="ORF">NGRA_3599</name>
</gene>
<evidence type="ECO:0000313" key="2">
    <source>
        <dbReference type="EMBL" id="KAF9742982.1"/>
    </source>
</evidence>
<keyword evidence="1" id="KW-0175">Coiled coil</keyword>
<name>A0A9P6GUE2_9MICR</name>
<dbReference type="AlphaFoldDB" id="A0A9P6GUE2"/>
<organism evidence="2 3">
    <name type="scientific">Nosema granulosis</name>
    <dbReference type="NCBI Taxonomy" id="83296"/>
    <lineage>
        <taxon>Eukaryota</taxon>
        <taxon>Fungi</taxon>
        <taxon>Fungi incertae sedis</taxon>
        <taxon>Microsporidia</taxon>
        <taxon>Nosematidae</taxon>
        <taxon>Nosema</taxon>
    </lineage>
</organism>
<comment type="caution">
    <text evidence="2">The sequence shown here is derived from an EMBL/GenBank/DDBJ whole genome shotgun (WGS) entry which is preliminary data.</text>
</comment>
<reference evidence="2 3" key="1">
    <citation type="journal article" date="2020" name="Genome Biol. Evol.">
        <title>Comparative genomics of strictly vertically transmitted, feminizing microsporidia endosymbionts of amphipod crustaceans.</title>
        <authorList>
            <person name="Cormier A."/>
            <person name="Chebbi M.A."/>
            <person name="Giraud I."/>
            <person name="Wattier R."/>
            <person name="Teixeira M."/>
            <person name="Gilbert C."/>
            <person name="Rigaud T."/>
            <person name="Cordaux R."/>
        </authorList>
    </citation>
    <scope>NUCLEOTIDE SEQUENCE [LARGE SCALE GENOMIC DNA]</scope>
    <source>
        <strain evidence="2 3">Ou3-Ou53</strain>
    </source>
</reference>
<evidence type="ECO:0000313" key="3">
    <source>
        <dbReference type="Proteomes" id="UP000740883"/>
    </source>
</evidence>
<feature type="non-terminal residue" evidence="2">
    <location>
        <position position="126"/>
    </location>
</feature>
<keyword evidence="3" id="KW-1185">Reference proteome</keyword>
<feature type="coiled-coil region" evidence="1">
    <location>
        <begin position="66"/>
        <end position="93"/>
    </location>
</feature>